<evidence type="ECO:0000313" key="2">
    <source>
        <dbReference type="EMBL" id="GEE01409.1"/>
    </source>
</evidence>
<dbReference type="InterPro" id="IPR029058">
    <property type="entry name" value="AB_hydrolase_fold"/>
</dbReference>
<keyword evidence="1" id="KW-0732">Signal</keyword>
<dbReference type="GO" id="GO:0016042">
    <property type="term" value="P:lipid catabolic process"/>
    <property type="evidence" value="ECO:0007669"/>
    <property type="project" value="InterPro"/>
</dbReference>
<comment type="caution">
    <text evidence="2">The sequence shown here is derived from an EMBL/GenBank/DDBJ whole genome shotgun (WGS) entry which is preliminary data.</text>
</comment>
<protein>
    <submittedName>
        <fullName evidence="2">Lipase</fullName>
    </submittedName>
</protein>
<evidence type="ECO:0000256" key="1">
    <source>
        <dbReference type="SAM" id="SignalP"/>
    </source>
</evidence>
<dbReference type="InterPro" id="IPR002918">
    <property type="entry name" value="Lipase_EstA/Esterase_EstB"/>
</dbReference>
<dbReference type="Pfam" id="PF01674">
    <property type="entry name" value="Lipase_2"/>
    <property type="match status" value="1"/>
</dbReference>
<dbReference type="PANTHER" id="PTHR32015:SF1">
    <property type="entry name" value="LIPASE"/>
    <property type="match status" value="1"/>
</dbReference>
<dbReference type="Proteomes" id="UP000444960">
    <property type="component" value="Unassembled WGS sequence"/>
</dbReference>
<keyword evidence="3" id="KW-1185">Reference proteome</keyword>
<dbReference type="EMBL" id="BJOV01000003">
    <property type="protein sequence ID" value="GEE01409.1"/>
    <property type="molecule type" value="Genomic_DNA"/>
</dbReference>
<sequence length="332" mass="35118">MTRTKLWVAVMIAVAAVTVAAPAVRAAPKTLPTIGNTGQEGPRQNGFWDGYLYAQVHPNSAPPGANDFGCKPKAGENPVVLVHGTYEDAYDNWAAVAPELAASGRCVFAPNYGRTDLLDKGGAGTILPAANGVASIQQSATQLGGYIDRVRTATGSAKVDVVTHSQGGVVVRQWMKADGGANASDPDKNKIGKLVMLAPPNHGTTLDGLAWIGRQINNAGLDVMGFYAWLYGAGPIDQSVGSPFIKQLNSGRVIYPGVEYTILASRYDEVVTPYDSAFLRYPGVKNITIQNGCGKDWSDHLTMVYSPYVISVVKGALDGTTAPVCKQHGWLV</sequence>
<proteinExistence type="predicted"/>
<evidence type="ECO:0000313" key="3">
    <source>
        <dbReference type="Proteomes" id="UP000444960"/>
    </source>
</evidence>
<dbReference type="SUPFAM" id="SSF53474">
    <property type="entry name" value="alpha/beta-Hydrolases"/>
    <property type="match status" value="1"/>
</dbReference>
<name>A0A7I9V7U3_9ACTN</name>
<gene>
    <name evidence="2" type="primary">aes_1</name>
    <name evidence="2" type="ORF">nbrc107696_18550</name>
</gene>
<accession>A0A7I9V7U3</accession>
<organism evidence="2 3">
    <name type="scientific">Gordonia spumicola</name>
    <dbReference type="NCBI Taxonomy" id="589161"/>
    <lineage>
        <taxon>Bacteria</taxon>
        <taxon>Bacillati</taxon>
        <taxon>Actinomycetota</taxon>
        <taxon>Actinomycetes</taxon>
        <taxon>Mycobacteriales</taxon>
        <taxon>Gordoniaceae</taxon>
        <taxon>Gordonia</taxon>
    </lineage>
</organism>
<dbReference type="OrthoDB" id="8871309at2"/>
<dbReference type="GO" id="GO:0016298">
    <property type="term" value="F:lipase activity"/>
    <property type="evidence" value="ECO:0007669"/>
    <property type="project" value="TreeGrafter"/>
</dbReference>
<feature type="chain" id="PRO_5029862414" evidence="1">
    <location>
        <begin position="27"/>
        <end position="332"/>
    </location>
</feature>
<dbReference type="RefSeq" id="WP_161895208.1">
    <property type="nucleotide sequence ID" value="NZ_BJOV01000003.1"/>
</dbReference>
<reference evidence="3" key="1">
    <citation type="submission" date="2019-06" db="EMBL/GenBank/DDBJ databases">
        <title>Gordonia isolated from sludge of a wastewater treatment plant.</title>
        <authorList>
            <person name="Tamura T."/>
            <person name="Aoyama K."/>
            <person name="Kang Y."/>
            <person name="Saito S."/>
            <person name="Akiyama N."/>
            <person name="Yazawa K."/>
            <person name="Gonoi T."/>
            <person name="Mikami Y."/>
        </authorList>
    </citation>
    <scope>NUCLEOTIDE SEQUENCE [LARGE SCALE GENOMIC DNA]</scope>
    <source>
        <strain evidence="3">NBRC 107696</strain>
    </source>
</reference>
<dbReference type="Gene3D" id="3.40.50.1820">
    <property type="entry name" value="alpha/beta hydrolase"/>
    <property type="match status" value="1"/>
</dbReference>
<dbReference type="AlphaFoldDB" id="A0A7I9V7U3"/>
<dbReference type="PANTHER" id="PTHR32015">
    <property type="entry name" value="FASTING INDUCED LIPASE"/>
    <property type="match status" value="1"/>
</dbReference>
<feature type="signal peptide" evidence="1">
    <location>
        <begin position="1"/>
        <end position="26"/>
    </location>
</feature>